<dbReference type="STRING" id="64571.A0A1Y2H225"/>
<feature type="compositionally biased region" description="Polar residues" evidence="1">
    <location>
        <begin position="337"/>
        <end position="362"/>
    </location>
</feature>
<dbReference type="InParanoid" id="A0A1Y2H225"/>
<dbReference type="GeneID" id="33564194"/>
<reference evidence="3 4" key="1">
    <citation type="submission" date="2016-07" db="EMBL/GenBank/DDBJ databases">
        <title>Pervasive Adenine N6-methylation of Active Genes in Fungi.</title>
        <authorList>
            <consortium name="DOE Joint Genome Institute"/>
            <person name="Mondo S.J."/>
            <person name="Dannebaum R.O."/>
            <person name="Kuo R.C."/>
            <person name="Labutti K."/>
            <person name="Haridas S."/>
            <person name="Kuo A."/>
            <person name="Salamov A."/>
            <person name="Ahrendt S.R."/>
            <person name="Lipzen A."/>
            <person name="Sullivan W."/>
            <person name="Andreopoulos W.B."/>
            <person name="Clum A."/>
            <person name="Lindquist E."/>
            <person name="Daum C."/>
            <person name="Ramamoorthy G.K."/>
            <person name="Gryganskyi A."/>
            <person name="Culley D."/>
            <person name="Magnuson J.K."/>
            <person name="James T.Y."/>
            <person name="O'Malley M.A."/>
            <person name="Stajich J.E."/>
            <person name="Spatafora J.W."/>
            <person name="Visel A."/>
            <person name="Grigoriev I.V."/>
        </authorList>
    </citation>
    <scope>NUCLEOTIDE SEQUENCE [LARGE SCALE GENOMIC DNA]</scope>
    <source>
        <strain evidence="3 4">NRRL 3116</strain>
    </source>
</reference>
<feature type="compositionally biased region" description="Low complexity" evidence="1">
    <location>
        <begin position="421"/>
        <end position="433"/>
    </location>
</feature>
<evidence type="ECO:0008006" key="5">
    <source>
        <dbReference type="Google" id="ProtNLM"/>
    </source>
</evidence>
<proteinExistence type="predicted"/>
<keyword evidence="4" id="KW-1185">Reference proteome</keyword>
<keyword evidence="2" id="KW-0812">Transmembrane</keyword>
<name>A0A1Y2H225_9FUNG</name>
<gene>
    <name evidence="3" type="ORF">BCR41DRAFT_343758</name>
</gene>
<keyword evidence="2" id="KW-1133">Transmembrane helix</keyword>
<accession>A0A1Y2H225</accession>
<evidence type="ECO:0000256" key="1">
    <source>
        <dbReference type="SAM" id="MobiDB-lite"/>
    </source>
</evidence>
<evidence type="ECO:0000313" key="4">
    <source>
        <dbReference type="Proteomes" id="UP000193648"/>
    </source>
</evidence>
<feature type="compositionally biased region" description="Low complexity" evidence="1">
    <location>
        <begin position="310"/>
        <end position="331"/>
    </location>
</feature>
<feature type="region of interest" description="Disordered" evidence="1">
    <location>
        <begin position="152"/>
        <end position="177"/>
    </location>
</feature>
<dbReference type="OrthoDB" id="2443325at2759"/>
<organism evidence="3 4">
    <name type="scientific">Lobosporangium transversale</name>
    <dbReference type="NCBI Taxonomy" id="64571"/>
    <lineage>
        <taxon>Eukaryota</taxon>
        <taxon>Fungi</taxon>
        <taxon>Fungi incertae sedis</taxon>
        <taxon>Mucoromycota</taxon>
        <taxon>Mortierellomycotina</taxon>
        <taxon>Mortierellomycetes</taxon>
        <taxon>Mortierellales</taxon>
        <taxon>Mortierellaceae</taxon>
        <taxon>Lobosporangium</taxon>
    </lineage>
</organism>
<feature type="compositionally biased region" description="Polar residues" evidence="1">
    <location>
        <begin position="243"/>
        <end position="252"/>
    </location>
</feature>
<dbReference type="AlphaFoldDB" id="A0A1Y2H225"/>
<dbReference type="RefSeq" id="XP_021886271.1">
    <property type="nucleotide sequence ID" value="XM_022022350.1"/>
</dbReference>
<feature type="transmembrane region" description="Helical" evidence="2">
    <location>
        <begin position="77"/>
        <end position="99"/>
    </location>
</feature>
<feature type="compositionally biased region" description="Acidic residues" evidence="1">
    <location>
        <begin position="257"/>
        <end position="268"/>
    </location>
</feature>
<feature type="region of interest" description="Disordered" evidence="1">
    <location>
        <begin position="228"/>
        <end position="456"/>
    </location>
</feature>
<dbReference type="Proteomes" id="UP000193648">
    <property type="component" value="Unassembled WGS sequence"/>
</dbReference>
<keyword evidence="2" id="KW-0472">Membrane</keyword>
<dbReference type="EMBL" id="MCFF01000001">
    <property type="protein sequence ID" value="ORZ28598.1"/>
    <property type="molecule type" value="Genomic_DNA"/>
</dbReference>
<comment type="caution">
    <text evidence="3">The sequence shown here is derived from an EMBL/GenBank/DDBJ whole genome shotgun (WGS) entry which is preliminary data.</text>
</comment>
<feature type="compositionally biased region" description="Low complexity" evidence="1">
    <location>
        <begin position="363"/>
        <end position="376"/>
    </location>
</feature>
<protein>
    <recommendedName>
        <fullName evidence="5">Membrane anchor Opy2 N-terminal domain-containing protein</fullName>
    </recommendedName>
</protein>
<evidence type="ECO:0000313" key="3">
    <source>
        <dbReference type="EMBL" id="ORZ28598.1"/>
    </source>
</evidence>
<sequence length="456" mass="48959">MSSAPTTESGPSPPVPTCNASDKLCPVCKEGEICRLSVIEASYQCPKAECIKLSFDTGADNDEDGNTPDSSSGGSSALAPILGVIAGLGFIALIAFFVIRRRQRRKRAMMLGQDDSLDSFSSKRWDSTGSAGHKDVIRIAYIPSMISDSSIATPEPSVQTGGVLKPDFTSLREDQDRNKHDSLASLDEAVVMAVTAKATPQVMKLNTIKSSQTDLIQRSNVLHTTNSIKRSQSQRRLADVKANGSTKATSSPLRDEQYDDEDDSDQETVEDHKVATKKPSVGPMSERNNQDNPFMTEAELAVASTKASCTDNTRSNDNNDNDNRSTTRSSNPFLSIAESTVVGSSTGPNTPMSPSFTNYSSRPETPMSPMSETTTTAFTSGPINHSGRLMNEGAGSYDDPLAGLPTPNLRPWASSSGTGPMRDSTFSTMSDSRSSTRGDGEEIMIFWDGQRDSKAM</sequence>
<evidence type="ECO:0000256" key="2">
    <source>
        <dbReference type="SAM" id="Phobius"/>
    </source>
</evidence>